<evidence type="ECO:0000256" key="1">
    <source>
        <dbReference type="ARBA" id="ARBA00004240"/>
    </source>
</evidence>
<keyword evidence="6" id="KW-1185">Reference proteome</keyword>
<reference evidence="5" key="1">
    <citation type="submission" date="2019-06" db="EMBL/GenBank/DDBJ databases">
        <authorList>
            <person name="Zheng W."/>
        </authorList>
    </citation>
    <scope>NUCLEOTIDE SEQUENCE</scope>
    <source>
        <strain evidence="5">QDHG01</strain>
    </source>
</reference>
<dbReference type="SUPFAM" id="SSF51735">
    <property type="entry name" value="NAD(P)-binding Rossmann-fold domains"/>
    <property type="match status" value="1"/>
</dbReference>
<comment type="caution">
    <text evidence="5">The sequence shown here is derived from an EMBL/GenBank/DDBJ whole genome shotgun (WGS) entry which is preliminary data.</text>
</comment>
<dbReference type="PANTHER" id="PTHR43899:SF13">
    <property type="entry name" value="RH59310P"/>
    <property type="match status" value="1"/>
</dbReference>
<name>A0A8J8T048_HALGN</name>
<sequence length="339" mass="37724">MDYLNSLTTTLWNPQTKFTILVSLIRILGFLKLLELLYRVWWTIRRNLRSTAALTARYGKGSWAVVTGGSDGIGLAMAKVLARREFNIVIVSRNPAKMADAANEIKAVNPKIEVRTVEFDFTKTQNSHSVAEYQSGIIDKIASLDISLLINNAGYLVPGDFDRIPLEEHKHMIDVGIMPATMITKLLTDKMLARGKRTGTMFVSSVQAQAPIAGTATYGASKVYMDFLAKALAHEHRAQMDVMSYQCGLVATKFIGIDPKRANRGSTLYQKLFCITPEQAAERALADLPHEFLSHGHFKHDVYALFIRTMALTWFLAPSFNKAASQKANNALAKLQKNK</sequence>
<dbReference type="PROSITE" id="PS00061">
    <property type="entry name" value="ADH_SHORT"/>
    <property type="match status" value="1"/>
</dbReference>
<gene>
    <name evidence="5" type="ORF">FGO68_gene12886</name>
</gene>
<dbReference type="AlphaFoldDB" id="A0A8J8T048"/>
<dbReference type="GO" id="GO:0005783">
    <property type="term" value="C:endoplasmic reticulum"/>
    <property type="evidence" value="ECO:0007669"/>
    <property type="project" value="UniProtKB-SubCell"/>
</dbReference>
<comment type="similarity">
    <text evidence="2">Belongs to the short-chain dehydrogenases/reductases (SDR) family.</text>
</comment>
<evidence type="ECO:0000256" key="3">
    <source>
        <dbReference type="ARBA" id="ARBA00023002"/>
    </source>
</evidence>
<keyword evidence="4" id="KW-0812">Transmembrane</keyword>
<dbReference type="PIRSF" id="PIRSF000126">
    <property type="entry name" value="11-beta-HSD1"/>
    <property type="match status" value="1"/>
</dbReference>
<dbReference type="PRINTS" id="PR00081">
    <property type="entry name" value="GDHRDH"/>
</dbReference>
<proteinExistence type="inferred from homology"/>
<evidence type="ECO:0000256" key="4">
    <source>
        <dbReference type="SAM" id="Phobius"/>
    </source>
</evidence>
<dbReference type="Proteomes" id="UP000785679">
    <property type="component" value="Unassembled WGS sequence"/>
</dbReference>
<dbReference type="InterPro" id="IPR051019">
    <property type="entry name" value="VLCFA-Steroid_DH"/>
</dbReference>
<protein>
    <submittedName>
        <fullName evidence="5">Uncharacterized protein</fullName>
    </submittedName>
</protein>
<keyword evidence="3" id="KW-0560">Oxidoreductase</keyword>
<evidence type="ECO:0000256" key="2">
    <source>
        <dbReference type="ARBA" id="ARBA00006484"/>
    </source>
</evidence>
<dbReference type="InterPro" id="IPR002347">
    <property type="entry name" value="SDR_fam"/>
</dbReference>
<dbReference type="OrthoDB" id="1393670at2759"/>
<dbReference type="GO" id="GO:0016491">
    <property type="term" value="F:oxidoreductase activity"/>
    <property type="evidence" value="ECO:0007669"/>
    <property type="project" value="UniProtKB-KW"/>
</dbReference>
<accession>A0A8J8T048</accession>
<dbReference type="Gene3D" id="3.40.50.720">
    <property type="entry name" value="NAD(P)-binding Rossmann-like Domain"/>
    <property type="match status" value="1"/>
</dbReference>
<dbReference type="InterPro" id="IPR036291">
    <property type="entry name" value="NAD(P)-bd_dom_sf"/>
</dbReference>
<keyword evidence="4" id="KW-0472">Membrane</keyword>
<keyword evidence="4" id="KW-1133">Transmembrane helix</keyword>
<comment type="subcellular location">
    <subcellularLocation>
        <location evidence="1">Endoplasmic reticulum</location>
    </subcellularLocation>
</comment>
<evidence type="ECO:0000313" key="5">
    <source>
        <dbReference type="EMBL" id="TNV77015.1"/>
    </source>
</evidence>
<evidence type="ECO:0000313" key="6">
    <source>
        <dbReference type="Proteomes" id="UP000785679"/>
    </source>
</evidence>
<dbReference type="EMBL" id="RRYP01012581">
    <property type="protein sequence ID" value="TNV77015.1"/>
    <property type="molecule type" value="Genomic_DNA"/>
</dbReference>
<dbReference type="InterPro" id="IPR020904">
    <property type="entry name" value="Sc_DH/Rdtase_CS"/>
</dbReference>
<organism evidence="5 6">
    <name type="scientific">Halteria grandinella</name>
    <dbReference type="NCBI Taxonomy" id="5974"/>
    <lineage>
        <taxon>Eukaryota</taxon>
        <taxon>Sar</taxon>
        <taxon>Alveolata</taxon>
        <taxon>Ciliophora</taxon>
        <taxon>Intramacronucleata</taxon>
        <taxon>Spirotrichea</taxon>
        <taxon>Stichotrichia</taxon>
        <taxon>Sporadotrichida</taxon>
        <taxon>Halteriidae</taxon>
        <taxon>Halteria</taxon>
    </lineage>
</organism>
<feature type="transmembrane region" description="Helical" evidence="4">
    <location>
        <begin position="20"/>
        <end position="41"/>
    </location>
</feature>
<dbReference type="PANTHER" id="PTHR43899">
    <property type="entry name" value="RH59310P"/>
    <property type="match status" value="1"/>
</dbReference>
<dbReference type="Pfam" id="PF00106">
    <property type="entry name" value="adh_short"/>
    <property type="match status" value="1"/>
</dbReference>